<sequence>MPVTPRKARLNRGEQKEIRTKEILDAAWELFCDVGYDSITIDQIAEVAGYSRKPVYTLFGDKQSLFFELWLYRNASLTDLAVSLFDPAQSLRANLRRLAEVTAERSSLSETYAGEGLYIVMQTIALGRPDLAARALAESAEVIKRVTKAIKSCPLEKGERLRGSAELVAAHLIAHINGLSFLRFQTGKNFIKAQDLYEIFLYMAIQSTSERKA</sequence>
<dbReference type="PANTHER" id="PTHR30055:SF234">
    <property type="entry name" value="HTH-TYPE TRANSCRIPTIONAL REGULATOR BETI"/>
    <property type="match status" value="1"/>
</dbReference>
<reference evidence="6 7" key="1">
    <citation type="submission" date="2018-04" db="EMBL/GenBank/DDBJ databases">
        <title>Novel species isolated from glacier.</title>
        <authorList>
            <person name="Liu Q."/>
            <person name="Xin Y.-H."/>
        </authorList>
    </citation>
    <scope>NUCLEOTIDE SEQUENCE [LARGE SCALE GENOMIC DNA]</scope>
    <source>
        <strain evidence="6 7">GT1R17</strain>
    </source>
</reference>
<evidence type="ECO:0000256" key="4">
    <source>
        <dbReference type="PROSITE-ProRule" id="PRU00335"/>
    </source>
</evidence>
<proteinExistence type="predicted"/>
<dbReference type="PANTHER" id="PTHR30055">
    <property type="entry name" value="HTH-TYPE TRANSCRIPTIONAL REGULATOR RUTR"/>
    <property type="match status" value="1"/>
</dbReference>
<dbReference type="RefSeq" id="WP_107941720.1">
    <property type="nucleotide sequence ID" value="NZ_QANS01000009.1"/>
</dbReference>
<keyword evidence="3" id="KW-0804">Transcription</keyword>
<keyword evidence="7" id="KW-1185">Reference proteome</keyword>
<keyword evidence="1" id="KW-0805">Transcription regulation</keyword>
<accession>A0A2T5MB74</accession>
<dbReference type="PRINTS" id="PR00455">
    <property type="entry name" value="HTHTETR"/>
</dbReference>
<dbReference type="Gene3D" id="1.10.357.10">
    <property type="entry name" value="Tetracycline Repressor, domain 2"/>
    <property type="match status" value="1"/>
</dbReference>
<evidence type="ECO:0000313" key="6">
    <source>
        <dbReference type="EMBL" id="PTU28260.1"/>
    </source>
</evidence>
<dbReference type="AlphaFoldDB" id="A0A2T5MB74"/>
<evidence type="ECO:0000313" key="7">
    <source>
        <dbReference type="Proteomes" id="UP000244248"/>
    </source>
</evidence>
<gene>
    <name evidence="6" type="ORF">CJD38_17655</name>
</gene>
<dbReference type="Proteomes" id="UP000244248">
    <property type="component" value="Unassembled WGS sequence"/>
</dbReference>
<dbReference type="PROSITE" id="PS50977">
    <property type="entry name" value="HTH_TETR_2"/>
    <property type="match status" value="1"/>
</dbReference>
<dbReference type="Pfam" id="PF00440">
    <property type="entry name" value="TetR_N"/>
    <property type="match status" value="1"/>
</dbReference>
<dbReference type="InterPro" id="IPR001647">
    <property type="entry name" value="HTH_TetR"/>
</dbReference>
<dbReference type="InterPro" id="IPR009057">
    <property type="entry name" value="Homeodomain-like_sf"/>
</dbReference>
<dbReference type="EMBL" id="QANS01000009">
    <property type="protein sequence ID" value="PTU28260.1"/>
    <property type="molecule type" value="Genomic_DNA"/>
</dbReference>
<comment type="caution">
    <text evidence="6">The sequence shown here is derived from an EMBL/GenBank/DDBJ whole genome shotgun (WGS) entry which is preliminary data.</text>
</comment>
<name>A0A2T5MB74_9GAMM</name>
<evidence type="ECO:0000256" key="2">
    <source>
        <dbReference type="ARBA" id="ARBA00023125"/>
    </source>
</evidence>
<evidence type="ECO:0000256" key="3">
    <source>
        <dbReference type="ARBA" id="ARBA00023163"/>
    </source>
</evidence>
<feature type="DNA-binding region" description="H-T-H motif" evidence="4">
    <location>
        <begin position="40"/>
        <end position="59"/>
    </location>
</feature>
<feature type="domain" description="HTH tetR-type" evidence="5">
    <location>
        <begin position="17"/>
        <end position="77"/>
    </location>
</feature>
<evidence type="ECO:0000259" key="5">
    <source>
        <dbReference type="PROSITE" id="PS50977"/>
    </source>
</evidence>
<evidence type="ECO:0000256" key="1">
    <source>
        <dbReference type="ARBA" id="ARBA00023015"/>
    </source>
</evidence>
<keyword evidence="2 4" id="KW-0238">DNA-binding</keyword>
<protein>
    <recommendedName>
        <fullName evidence="5">HTH tetR-type domain-containing protein</fullName>
    </recommendedName>
</protein>
<dbReference type="GO" id="GO:0003700">
    <property type="term" value="F:DNA-binding transcription factor activity"/>
    <property type="evidence" value="ECO:0007669"/>
    <property type="project" value="TreeGrafter"/>
</dbReference>
<dbReference type="SUPFAM" id="SSF46689">
    <property type="entry name" value="Homeodomain-like"/>
    <property type="match status" value="1"/>
</dbReference>
<dbReference type="GO" id="GO:0000976">
    <property type="term" value="F:transcription cis-regulatory region binding"/>
    <property type="evidence" value="ECO:0007669"/>
    <property type="project" value="TreeGrafter"/>
</dbReference>
<dbReference type="InterPro" id="IPR050109">
    <property type="entry name" value="HTH-type_TetR-like_transc_reg"/>
</dbReference>
<organism evidence="6 7">
    <name type="scientific">Stenotrophobium rhamnosiphilum</name>
    <dbReference type="NCBI Taxonomy" id="2029166"/>
    <lineage>
        <taxon>Bacteria</taxon>
        <taxon>Pseudomonadati</taxon>
        <taxon>Pseudomonadota</taxon>
        <taxon>Gammaproteobacteria</taxon>
        <taxon>Nevskiales</taxon>
        <taxon>Nevskiaceae</taxon>
        <taxon>Stenotrophobium</taxon>
    </lineage>
</organism>
<dbReference type="OrthoDB" id="270177at2"/>